<protein>
    <submittedName>
        <fullName evidence="2">Uncharacterized protein</fullName>
    </submittedName>
</protein>
<keyword evidence="1" id="KW-1133">Transmembrane helix</keyword>
<evidence type="ECO:0000256" key="1">
    <source>
        <dbReference type="SAM" id="Phobius"/>
    </source>
</evidence>
<organism evidence="2 3">
    <name type="scientific">Plakobranchus ocellatus</name>
    <dbReference type="NCBI Taxonomy" id="259542"/>
    <lineage>
        <taxon>Eukaryota</taxon>
        <taxon>Metazoa</taxon>
        <taxon>Spiralia</taxon>
        <taxon>Lophotrochozoa</taxon>
        <taxon>Mollusca</taxon>
        <taxon>Gastropoda</taxon>
        <taxon>Heterobranchia</taxon>
        <taxon>Euthyneura</taxon>
        <taxon>Panpulmonata</taxon>
        <taxon>Sacoglossa</taxon>
        <taxon>Placobranchoidea</taxon>
        <taxon>Plakobranchidae</taxon>
        <taxon>Plakobranchus</taxon>
    </lineage>
</organism>
<gene>
    <name evidence="2" type="ORF">PoB_007674200</name>
</gene>
<feature type="transmembrane region" description="Helical" evidence="1">
    <location>
        <begin position="26"/>
        <end position="53"/>
    </location>
</feature>
<evidence type="ECO:0000313" key="2">
    <source>
        <dbReference type="EMBL" id="GFO50237.1"/>
    </source>
</evidence>
<proteinExistence type="predicted"/>
<keyword evidence="1" id="KW-0472">Membrane</keyword>
<dbReference type="EMBL" id="BLXT01008590">
    <property type="protein sequence ID" value="GFO50237.1"/>
    <property type="molecule type" value="Genomic_DNA"/>
</dbReference>
<dbReference type="Proteomes" id="UP000735302">
    <property type="component" value="Unassembled WGS sequence"/>
</dbReference>
<keyword evidence="3" id="KW-1185">Reference proteome</keyword>
<sequence length="135" mass="14950">MCSHLKQENILTQQRPMDVFTLVAELFFLIICLPFVFLPLILASSQFAFWFLYTASPQQGDLRLSGLPSGQGADGGARTRDRIFPADLRADSLASSRTTNKVLVQDFCSDCPGSSKTYVCSFLVPSFEPATYLRA</sequence>
<comment type="caution">
    <text evidence="2">The sequence shown here is derived from an EMBL/GenBank/DDBJ whole genome shotgun (WGS) entry which is preliminary data.</text>
</comment>
<accession>A0AAV4E0Y5</accession>
<reference evidence="2 3" key="1">
    <citation type="journal article" date="2021" name="Elife">
        <title>Chloroplast acquisition without the gene transfer in kleptoplastic sea slugs, Plakobranchus ocellatus.</title>
        <authorList>
            <person name="Maeda T."/>
            <person name="Takahashi S."/>
            <person name="Yoshida T."/>
            <person name="Shimamura S."/>
            <person name="Takaki Y."/>
            <person name="Nagai Y."/>
            <person name="Toyoda A."/>
            <person name="Suzuki Y."/>
            <person name="Arimoto A."/>
            <person name="Ishii H."/>
            <person name="Satoh N."/>
            <person name="Nishiyama T."/>
            <person name="Hasebe M."/>
            <person name="Maruyama T."/>
            <person name="Minagawa J."/>
            <person name="Obokata J."/>
            <person name="Shigenobu S."/>
        </authorList>
    </citation>
    <scope>NUCLEOTIDE SEQUENCE [LARGE SCALE GENOMIC DNA]</scope>
</reference>
<evidence type="ECO:0000313" key="3">
    <source>
        <dbReference type="Proteomes" id="UP000735302"/>
    </source>
</evidence>
<keyword evidence="1" id="KW-0812">Transmembrane</keyword>
<name>A0AAV4E0Y5_9GAST</name>
<dbReference type="AlphaFoldDB" id="A0AAV4E0Y5"/>